<dbReference type="InterPro" id="IPR043128">
    <property type="entry name" value="Rev_trsase/Diguanyl_cyclase"/>
</dbReference>
<evidence type="ECO:0000256" key="2">
    <source>
        <dbReference type="SAM" id="SignalP"/>
    </source>
</evidence>
<dbReference type="InterPro" id="IPR029787">
    <property type="entry name" value="Nucleotide_cyclase"/>
</dbReference>
<keyword evidence="2" id="KW-0732">Signal</keyword>
<evidence type="ECO:0000256" key="1">
    <source>
        <dbReference type="SAM" id="Phobius"/>
    </source>
</evidence>
<proteinExistence type="predicted"/>
<name>A0ABZ0CYQ1_9BURK</name>
<keyword evidence="4" id="KW-0808">Transferase</keyword>
<feature type="domain" description="GGDEF" evidence="3">
    <location>
        <begin position="450"/>
        <end position="583"/>
    </location>
</feature>
<feature type="transmembrane region" description="Helical" evidence="1">
    <location>
        <begin position="249"/>
        <end position="267"/>
    </location>
</feature>
<dbReference type="PROSITE" id="PS50887">
    <property type="entry name" value="GGDEF"/>
    <property type="match status" value="1"/>
</dbReference>
<dbReference type="EC" id="2.7.7.65" evidence="4"/>
<dbReference type="CDD" id="cd01949">
    <property type="entry name" value="GGDEF"/>
    <property type="match status" value="1"/>
</dbReference>
<organism evidence="4 5">
    <name type="scientific">Piscinibacter gummiphilus</name>
    <dbReference type="NCBI Taxonomy" id="946333"/>
    <lineage>
        <taxon>Bacteria</taxon>
        <taxon>Pseudomonadati</taxon>
        <taxon>Pseudomonadota</taxon>
        <taxon>Betaproteobacteria</taxon>
        <taxon>Burkholderiales</taxon>
        <taxon>Sphaerotilaceae</taxon>
        <taxon>Piscinibacter</taxon>
    </lineage>
</organism>
<protein>
    <submittedName>
        <fullName evidence="4">Diguanylate cyclase</fullName>
        <ecNumber evidence="4">2.7.7.65</ecNumber>
    </submittedName>
</protein>
<dbReference type="Pfam" id="PF00990">
    <property type="entry name" value="GGDEF"/>
    <property type="match status" value="1"/>
</dbReference>
<evidence type="ECO:0000259" key="3">
    <source>
        <dbReference type="PROSITE" id="PS50887"/>
    </source>
</evidence>
<keyword evidence="5" id="KW-1185">Reference proteome</keyword>
<dbReference type="SUPFAM" id="SSF55073">
    <property type="entry name" value="Nucleotide cyclase"/>
    <property type="match status" value="1"/>
</dbReference>
<keyword evidence="1" id="KW-0812">Transmembrane</keyword>
<dbReference type="Gene3D" id="3.30.70.270">
    <property type="match status" value="1"/>
</dbReference>
<dbReference type="EMBL" id="CP136336">
    <property type="protein sequence ID" value="WOB08175.1"/>
    <property type="molecule type" value="Genomic_DNA"/>
</dbReference>
<reference evidence="4 5" key="1">
    <citation type="submission" date="2023-10" db="EMBL/GenBank/DDBJ databases">
        <title>Bacteria for the degradation of biodegradable plastic PBAT(Polybutylene adipate terephthalate).</title>
        <authorList>
            <person name="Weon H.-Y."/>
            <person name="Yeon J."/>
        </authorList>
    </citation>
    <scope>NUCLEOTIDE SEQUENCE [LARGE SCALE GENOMIC DNA]</scope>
    <source>
        <strain evidence="4 5">SBD 7-3</strain>
    </source>
</reference>
<dbReference type="NCBIfam" id="TIGR00254">
    <property type="entry name" value="GGDEF"/>
    <property type="match status" value="1"/>
</dbReference>
<accession>A0ABZ0CYQ1</accession>
<dbReference type="Pfam" id="PF07695">
    <property type="entry name" value="7TMR-DISM_7TM"/>
    <property type="match status" value="1"/>
</dbReference>
<dbReference type="GO" id="GO:0052621">
    <property type="term" value="F:diguanylate cyclase activity"/>
    <property type="evidence" value="ECO:0007669"/>
    <property type="project" value="UniProtKB-EC"/>
</dbReference>
<feature type="transmembrane region" description="Helical" evidence="1">
    <location>
        <begin position="315"/>
        <end position="336"/>
    </location>
</feature>
<dbReference type="PANTHER" id="PTHR46663">
    <property type="entry name" value="DIGUANYLATE CYCLASE DGCT-RELATED"/>
    <property type="match status" value="1"/>
</dbReference>
<evidence type="ECO:0000313" key="5">
    <source>
        <dbReference type="Proteomes" id="UP001303946"/>
    </source>
</evidence>
<feature type="transmembrane region" description="Helical" evidence="1">
    <location>
        <begin position="216"/>
        <end position="237"/>
    </location>
</feature>
<feature type="chain" id="PRO_5045466788" evidence="2">
    <location>
        <begin position="22"/>
        <end position="583"/>
    </location>
</feature>
<feature type="transmembrane region" description="Helical" evidence="1">
    <location>
        <begin position="348"/>
        <end position="367"/>
    </location>
</feature>
<dbReference type="InterPro" id="IPR011623">
    <property type="entry name" value="7TMR_DISM_rcpt_extracell_dom1"/>
</dbReference>
<dbReference type="SMART" id="SM00267">
    <property type="entry name" value="GGDEF"/>
    <property type="match status" value="1"/>
</dbReference>
<feature type="transmembrane region" description="Helical" evidence="1">
    <location>
        <begin position="184"/>
        <end position="204"/>
    </location>
</feature>
<keyword evidence="4" id="KW-0548">Nucleotidyltransferase</keyword>
<feature type="signal peptide" evidence="2">
    <location>
        <begin position="1"/>
        <end position="21"/>
    </location>
</feature>
<evidence type="ECO:0000313" key="4">
    <source>
        <dbReference type="EMBL" id="WOB08175.1"/>
    </source>
</evidence>
<dbReference type="Gene3D" id="2.60.40.2380">
    <property type="match status" value="1"/>
</dbReference>
<keyword evidence="1" id="KW-0472">Membrane</keyword>
<dbReference type="Pfam" id="PF07696">
    <property type="entry name" value="7TMR-DISMED2"/>
    <property type="match status" value="1"/>
</dbReference>
<feature type="transmembrane region" description="Helical" evidence="1">
    <location>
        <begin position="288"/>
        <end position="309"/>
    </location>
</feature>
<dbReference type="InterPro" id="IPR052163">
    <property type="entry name" value="DGC-Regulatory_Protein"/>
</dbReference>
<gene>
    <name evidence="4" type="ORF">RXV79_25145</name>
</gene>
<dbReference type="InterPro" id="IPR000160">
    <property type="entry name" value="GGDEF_dom"/>
</dbReference>
<dbReference type="RefSeq" id="WP_316700869.1">
    <property type="nucleotide sequence ID" value="NZ_CP136336.1"/>
</dbReference>
<sequence>MACRLCLLALAWLLLHTSATAAPLRLDEGQRVVDAWPAVTLLADPGRELSLEQVLAQRERFAPPPSPHATLGVRDEVVWLRIPVESSARATPRWVLDIDYPALHRVDAYVLVQGRVVRQAVLGSHQPYSQRPLASRSHALPVELAPGSTGEVLLRVQTGGAMILPITFNTPQAFHERALAEQTLQGALGGLGIALLVYSLGRFFTLRETLSLKYALLAAGSIFFSLFQFGIGAQYLWRDWMWLEQHAGGLFSLMALCGSFLFIEHALTRPIGTRAVSLVNTRYTGPGFSRLMRGGALGVSALAVAYALGLFDTRVVTAVVSVLGPVPALLGLPGALSRARQRDPVGTGFLVAWGIYALATATLIGVIQGALPVNFWTLHSFEFGATVDMIFYLRVLSLSTQAMHAAAQSASRERDVFRFLAHSDPLTGLHNRRGLQAQIKAALQKREPEGRVAMYLLDLDGFKAVNDQHGHEVGDQLLRLLSRRLQAATRVQDTVGRLGGDEFVILTSGLSGPAQAESLAQKLLDTVREPFQVGEHLCELGLSIGYTLAPADGTDAAELLRRADAAMYASKQAGKGVARRWSS</sequence>
<keyword evidence="1" id="KW-1133">Transmembrane helix</keyword>
<dbReference type="InterPro" id="IPR011622">
    <property type="entry name" value="7TMR_DISM_rcpt_extracell_dom2"/>
</dbReference>
<dbReference type="PANTHER" id="PTHR46663:SF2">
    <property type="entry name" value="GGDEF DOMAIN-CONTAINING PROTEIN"/>
    <property type="match status" value="1"/>
</dbReference>
<dbReference type="Proteomes" id="UP001303946">
    <property type="component" value="Chromosome"/>
</dbReference>